<dbReference type="KEGG" id="wms:ID128_01570"/>
<organism evidence="1 2">
    <name type="scientific">Candidatus Wolbachia massiliensis</name>
    <dbReference type="NCBI Taxonomy" id="1845000"/>
    <lineage>
        <taxon>Bacteria</taxon>
        <taxon>Pseudomonadati</taxon>
        <taxon>Pseudomonadota</taxon>
        <taxon>Alphaproteobacteria</taxon>
        <taxon>Rickettsiales</taxon>
        <taxon>Anaplasmataceae</taxon>
        <taxon>Wolbachieae</taxon>
        <taxon>Wolbachia</taxon>
    </lineage>
</organism>
<name>A0A7M3U2C4_9RICK</name>
<evidence type="ECO:0000313" key="1">
    <source>
        <dbReference type="EMBL" id="QOD38559.1"/>
    </source>
</evidence>
<evidence type="ECO:0000313" key="2">
    <source>
        <dbReference type="Proteomes" id="UP000516514"/>
    </source>
</evidence>
<accession>A0A7M3U2C4</accession>
<proteinExistence type="predicted"/>
<dbReference type="EMBL" id="CP061738">
    <property type="protein sequence ID" value="QOD38559.1"/>
    <property type="molecule type" value="Genomic_DNA"/>
</dbReference>
<gene>
    <name evidence="1" type="ORF">ID128_01570</name>
</gene>
<dbReference type="Proteomes" id="UP000516514">
    <property type="component" value="Chromosome"/>
</dbReference>
<dbReference type="AlphaFoldDB" id="A0A7M3U2C4"/>
<protein>
    <submittedName>
        <fullName evidence="1">Uncharacterized protein</fullName>
    </submittedName>
</protein>
<keyword evidence="2" id="KW-1185">Reference proteome</keyword>
<reference evidence="1 2" key="1">
    <citation type="submission" date="2020-09" db="EMBL/GenBank/DDBJ databases">
        <title>An Earliest Endosymbiont, Wolbachia massiliensis sp. nov., Strain PL13 From the Bed Bug (Cimex hemipterius), Type strain of a New supergroup T.</title>
        <authorList>
            <person name="Laidoudi Y."/>
            <person name="Levasseur A."/>
            <person name="Medkour H."/>
            <person name="Maaloum M."/>
            <person name="BenKhedher M."/>
            <person name="Sambou M."/>
            <person name="Bassene H."/>
            <person name="Davoust B."/>
            <person name="Fenollar F."/>
            <person name="Raoult D."/>
            <person name="Mediannikov O."/>
        </authorList>
    </citation>
    <scope>NUCLEOTIDE SEQUENCE [LARGE SCALE GENOMIC DNA]</scope>
    <source>
        <strain evidence="1 2">PL13</strain>
    </source>
</reference>
<dbReference type="RefSeq" id="WP_191111326.1">
    <property type="nucleotide sequence ID" value="NZ_CP061738.1"/>
</dbReference>
<sequence>MEYINDTVGSYATIHDFFQNNGVGDYKVLCNYGGVPYATGEYVHAGDRFYACNFIDSHCGREIKMYPQSELLAKEYAGNTLPVSISLNQDLIKIKECQKKTKFIELERESGDLVYDKQKRIKFYTTRLSYDDVHVYNNKEVSALSIKYDVPNDPKYCLNITFTKINNKIPGFWQKFKNIFW</sequence>